<organism evidence="1 2">
    <name type="scientific">Streptomyces pratens</name>
    <dbReference type="NCBI Taxonomy" id="887456"/>
    <lineage>
        <taxon>Bacteria</taxon>
        <taxon>Bacillati</taxon>
        <taxon>Actinomycetota</taxon>
        <taxon>Actinomycetes</taxon>
        <taxon>Kitasatosporales</taxon>
        <taxon>Streptomycetaceae</taxon>
        <taxon>Streptomyces</taxon>
    </lineage>
</organism>
<dbReference type="EMBL" id="JBHSPT010000080">
    <property type="protein sequence ID" value="MFC6059374.1"/>
    <property type="molecule type" value="Genomic_DNA"/>
</dbReference>
<evidence type="ECO:0000313" key="2">
    <source>
        <dbReference type="Proteomes" id="UP001596242"/>
    </source>
</evidence>
<protein>
    <submittedName>
        <fullName evidence="1">Uncharacterized protein</fullName>
    </submittedName>
</protein>
<gene>
    <name evidence="1" type="ORF">ACFP50_29400</name>
</gene>
<reference evidence="2" key="1">
    <citation type="journal article" date="2019" name="Int. J. Syst. Evol. Microbiol.">
        <title>The Global Catalogue of Microorganisms (GCM) 10K type strain sequencing project: providing services to taxonomists for standard genome sequencing and annotation.</title>
        <authorList>
            <consortium name="The Broad Institute Genomics Platform"/>
            <consortium name="The Broad Institute Genome Sequencing Center for Infectious Disease"/>
            <person name="Wu L."/>
            <person name="Ma J."/>
        </authorList>
    </citation>
    <scope>NUCLEOTIDE SEQUENCE [LARGE SCALE GENOMIC DNA]</scope>
    <source>
        <strain evidence="2">JCM 12763</strain>
    </source>
</reference>
<proteinExistence type="predicted"/>
<dbReference type="RefSeq" id="WP_386403512.1">
    <property type="nucleotide sequence ID" value="NZ_JBHSPT010000080.1"/>
</dbReference>
<dbReference type="Proteomes" id="UP001596242">
    <property type="component" value="Unassembled WGS sequence"/>
</dbReference>
<name>A0ABW1M6B7_9ACTN</name>
<sequence>MVRGLCHVMEVNERYDVFAAPSVNAFRPAFQASLERRISKPGEKD</sequence>
<comment type="caution">
    <text evidence="1">The sequence shown here is derived from an EMBL/GenBank/DDBJ whole genome shotgun (WGS) entry which is preliminary data.</text>
</comment>
<evidence type="ECO:0000313" key="1">
    <source>
        <dbReference type="EMBL" id="MFC6059374.1"/>
    </source>
</evidence>
<accession>A0ABW1M6B7</accession>
<keyword evidence="2" id="KW-1185">Reference proteome</keyword>